<dbReference type="OrthoDB" id="9781976at2"/>
<dbReference type="InterPro" id="IPR020846">
    <property type="entry name" value="MFS_dom"/>
</dbReference>
<dbReference type="Gene3D" id="1.20.1250.20">
    <property type="entry name" value="MFS general substrate transporter like domains"/>
    <property type="match status" value="1"/>
</dbReference>
<comment type="caution">
    <text evidence="6">The sequence shown here is derived from an EMBL/GenBank/DDBJ whole genome shotgun (WGS) entry which is preliminary data.</text>
</comment>
<gene>
    <name evidence="6" type="ORF">BST99_00090</name>
</gene>
<feature type="transmembrane region" description="Helical" evidence="4">
    <location>
        <begin position="303"/>
        <end position="326"/>
    </location>
</feature>
<feature type="transmembrane region" description="Helical" evidence="4">
    <location>
        <begin position="366"/>
        <end position="386"/>
    </location>
</feature>
<evidence type="ECO:0000313" key="7">
    <source>
        <dbReference type="Proteomes" id="UP000239366"/>
    </source>
</evidence>
<feature type="transmembrane region" description="Helical" evidence="4">
    <location>
        <begin position="280"/>
        <end position="297"/>
    </location>
</feature>
<evidence type="ECO:0000256" key="4">
    <source>
        <dbReference type="SAM" id="Phobius"/>
    </source>
</evidence>
<evidence type="ECO:0000256" key="3">
    <source>
        <dbReference type="ARBA" id="ARBA00023136"/>
    </source>
</evidence>
<dbReference type="RefSeq" id="WP_104999986.1">
    <property type="nucleotide sequence ID" value="NZ_MQVX01000001.1"/>
</dbReference>
<dbReference type="SUPFAM" id="SSF103473">
    <property type="entry name" value="MFS general substrate transporter"/>
    <property type="match status" value="1"/>
</dbReference>
<accession>A0A2S7T432</accession>
<reference evidence="7" key="1">
    <citation type="submission" date="2016-11" db="EMBL/GenBank/DDBJ databases">
        <title>Trade-off between light-utilization and light-protection in marine flavobacteria.</title>
        <authorList>
            <person name="Kumagai Y."/>
            <person name="Yoshizawa S."/>
            <person name="Kogure K."/>
        </authorList>
    </citation>
    <scope>NUCLEOTIDE SEQUENCE [LARGE SCALE GENOMIC DNA]</scope>
    <source>
        <strain evidence="7">SG-18</strain>
    </source>
</reference>
<feature type="transmembrane region" description="Helical" evidence="4">
    <location>
        <begin position="75"/>
        <end position="92"/>
    </location>
</feature>
<evidence type="ECO:0000256" key="1">
    <source>
        <dbReference type="ARBA" id="ARBA00022692"/>
    </source>
</evidence>
<keyword evidence="1 4" id="KW-0812">Transmembrane</keyword>
<evidence type="ECO:0000256" key="2">
    <source>
        <dbReference type="ARBA" id="ARBA00022989"/>
    </source>
</evidence>
<feature type="transmembrane region" description="Helical" evidence="4">
    <location>
        <begin position="210"/>
        <end position="233"/>
    </location>
</feature>
<evidence type="ECO:0000259" key="5">
    <source>
        <dbReference type="PROSITE" id="PS50850"/>
    </source>
</evidence>
<keyword evidence="2 4" id="KW-1133">Transmembrane helix</keyword>
<organism evidence="6 7">
    <name type="scientific">Aureicoccus marinus</name>
    <dbReference type="NCBI Taxonomy" id="754435"/>
    <lineage>
        <taxon>Bacteria</taxon>
        <taxon>Pseudomonadati</taxon>
        <taxon>Bacteroidota</taxon>
        <taxon>Flavobacteriia</taxon>
        <taxon>Flavobacteriales</taxon>
        <taxon>Flavobacteriaceae</taxon>
        <taxon>Aureicoccus</taxon>
    </lineage>
</organism>
<dbReference type="PANTHER" id="PTHR23521:SF3">
    <property type="entry name" value="MFS TRANSPORTER"/>
    <property type="match status" value="1"/>
</dbReference>
<keyword evidence="7" id="KW-1185">Reference proteome</keyword>
<keyword evidence="3 4" id="KW-0472">Membrane</keyword>
<name>A0A2S7T432_9FLAO</name>
<feature type="transmembrane region" description="Helical" evidence="4">
    <location>
        <begin position="40"/>
        <end position="63"/>
    </location>
</feature>
<dbReference type="EMBL" id="MQVX01000001">
    <property type="protein sequence ID" value="PQJ14358.1"/>
    <property type="molecule type" value="Genomic_DNA"/>
</dbReference>
<feature type="transmembrane region" description="Helical" evidence="4">
    <location>
        <begin position="245"/>
        <end position="268"/>
    </location>
</feature>
<feature type="transmembrane region" description="Helical" evidence="4">
    <location>
        <begin position="130"/>
        <end position="150"/>
    </location>
</feature>
<dbReference type="Pfam" id="PF07690">
    <property type="entry name" value="MFS_1"/>
    <property type="match status" value="1"/>
</dbReference>
<feature type="transmembrane region" description="Helical" evidence="4">
    <location>
        <begin position="98"/>
        <end position="118"/>
    </location>
</feature>
<dbReference type="GO" id="GO:0022857">
    <property type="term" value="F:transmembrane transporter activity"/>
    <property type="evidence" value="ECO:0007669"/>
    <property type="project" value="InterPro"/>
</dbReference>
<dbReference type="InterPro" id="IPR011701">
    <property type="entry name" value="MFS"/>
</dbReference>
<evidence type="ECO:0000313" key="6">
    <source>
        <dbReference type="EMBL" id="PQJ14358.1"/>
    </source>
</evidence>
<feature type="domain" description="Major facilitator superfamily (MFS) profile" evidence="5">
    <location>
        <begin position="7"/>
        <end position="389"/>
    </location>
</feature>
<feature type="transmembrane region" description="Helical" evidence="4">
    <location>
        <begin position="338"/>
        <end position="360"/>
    </location>
</feature>
<dbReference type="PROSITE" id="PS50850">
    <property type="entry name" value="MFS"/>
    <property type="match status" value="1"/>
</dbReference>
<sequence length="389" mass="42022">MKSSRRVLFLIVFAQFLCTSLWFAGNGVMADLSAAFGLPAAAMGYLTSVVQLGFISGTLVFALLSFADRFSPSKVFMISALLGALVNVGIIWEGNQLGSLLALRFFTGFFLAGIYPVGMKIAADYFEKGLGVSLGYLVGALVLGTAFPHLLKELSTDYSWQAVILTTSGLASFGGVLLFLGVPDGPFRKAGQKVNIQDFQRVFANKEFRAAALGYFGHMWELYAFWAFVPFFIERFNNYWPDLGFPVSLLSCLVIGLGGLACIISGYLGKALSNKGVAKGALLLSGICCLLFPTVFYEAHPVAFLVFLLVWGMLVIADSPLFSSLVAKNAPAEIKGTALTLVNCIGFAISILSIELLNALSTDNSSIYFFLLLAIGPFLGFTFLQFQRK</sequence>
<dbReference type="InterPro" id="IPR036259">
    <property type="entry name" value="MFS_trans_sf"/>
</dbReference>
<protein>
    <submittedName>
        <fullName evidence="6">MFS transporter</fullName>
    </submittedName>
</protein>
<dbReference type="Proteomes" id="UP000239366">
    <property type="component" value="Unassembled WGS sequence"/>
</dbReference>
<dbReference type="PANTHER" id="PTHR23521">
    <property type="entry name" value="TRANSPORTER MFS SUPERFAMILY"/>
    <property type="match status" value="1"/>
</dbReference>
<feature type="transmembrane region" description="Helical" evidence="4">
    <location>
        <begin position="162"/>
        <end position="182"/>
    </location>
</feature>
<dbReference type="GO" id="GO:0005886">
    <property type="term" value="C:plasma membrane"/>
    <property type="evidence" value="ECO:0007669"/>
    <property type="project" value="TreeGrafter"/>
</dbReference>
<proteinExistence type="predicted"/>
<dbReference type="AlphaFoldDB" id="A0A2S7T432"/>